<sequence length="210" mass="23514">MEENQTVDDAPPPSYDSIAADPPPTYDSIFGELRNARAESSGTADFIKKVIFVILSTIGCTICLGLSIALPVACIVIGVKYKDDCPRQRLIPIYLIVMGAFGTVRHFLGMHSQCKRRNQQNDGDSSDEANKKTFLERLIDCFLVAWFIAGNVWIYSIYEPSYNKFTDPLDYCDETLYLFSFWLMTASYICIALLCCCMCCMACTAAFSDD</sequence>
<evidence type="ECO:0000256" key="1">
    <source>
        <dbReference type="SAM" id="MobiDB-lite"/>
    </source>
</evidence>
<dbReference type="OrthoDB" id="6157510at2759"/>
<evidence type="ECO:0000313" key="3">
    <source>
        <dbReference type="EnsemblMetazoa" id="CLYHEMP000365.1"/>
    </source>
</evidence>
<dbReference type="GeneID" id="136806743"/>
<feature type="transmembrane region" description="Helical" evidence="2">
    <location>
        <begin position="138"/>
        <end position="158"/>
    </location>
</feature>
<dbReference type="Proteomes" id="UP000594262">
    <property type="component" value="Unplaced"/>
</dbReference>
<protein>
    <submittedName>
        <fullName evidence="3">Uncharacterized protein</fullName>
    </submittedName>
</protein>
<dbReference type="RefSeq" id="XP_066919433.1">
    <property type="nucleotide sequence ID" value="XM_067063332.1"/>
</dbReference>
<reference evidence="3" key="1">
    <citation type="submission" date="2021-01" db="UniProtKB">
        <authorList>
            <consortium name="EnsemblMetazoa"/>
        </authorList>
    </citation>
    <scope>IDENTIFICATION</scope>
</reference>
<evidence type="ECO:0000256" key="2">
    <source>
        <dbReference type="SAM" id="Phobius"/>
    </source>
</evidence>
<dbReference type="AlphaFoldDB" id="A0A7M5UF54"/>
<feature type="region of interest" description="Disordered" evidence="1">
    <location>
        <begin position="1"/>
        <end position="22"/>
    </location>
</feature>
<feature type="transmembrane region" description="Helical" evidence="2">
    <location>
        <begin position="178"/>
        <end position="207"/>
    </location>
</feature>
<dbReference type="PANTHER" id="PTHR33444:SF2">
    <property type="entry name" value="MARVEL DOMAIN-CONTAINING PROTEIN"/>
    <property type="match status" value="1"/>
</dbReference>
<dbReference type="InterPro" id="IPR040350">
    <property type="entry name" value="TMEM272"/>
</dbReference>
<name>A0A7M5UF54_9CNID</name>
<proteinExistence type="predicted"/>
<feature type="transmembrane region" description="Helical" evidence="2">
    <location>
        <begin position="50"/>
        <end position="79"/>
    </location>
</feature>
<evidence type="ECO:0000313" key="4">
    <source>
        <dbReference type="Proteomes" id="UP000594262"/>
    </source>
</evidence>
<organism evidence="3 4">
    <name type="scientific">Clytia hemisphaerica</name>
    <dbReference type="NCBI Taxonomy" id="252671"/>
    <lineage>
        <taxon>Eukaryota</taxon>
        <taxon>Metazoa</taxon>
        <taxon>Cnidaria</taxon>
        <taxon>Hydrozoa</taxon>
        <taxon>Hydroidolina</taxon>
        <taxon>Leptothecata</taxon>
        <taxon>Obeliida</taxon>
        <taxon>Clytiidae</taxon>
        <taxon>Clytia</taxon>
    </lineage>
</organism>
<feature type="transmembrane region" description="Helical" evidence="2">
    <location>
        <begin position="91"/>
        <end position="108"/>
    </location>
</feature>
<dbReference type="PANTHER" id="PTHR33444">
    <property type="entry name" value="SI:DKEY-19B23.12-RELATED"/>
    <property type="match status" value="1"/>
</dbReference>
<keyword evidence="4" id="KW-1185">Reference proteome</keyword>
<accession>A0A7M5UF54</accession>
<keyword evidence="2" id="KW-1133">Transmembrane helix</keyword>
<dbReference type="EnsemblMetazoa" id="CLYHEMT000365.1">
    <property type="protein sequence ID" value="CLYHEMP000365.1"/>
    <property type="gene ID" value="CLYHEMG000365"/>
</dbReference>
<keyword evidence="2" id="KW-0812">Transmembrane</keyword>
<keyword evidence="2" id="KW-0472">Membrane</keyword>